<evidence type="ECO:0000313" key="2">
    <source>
        <dbReference type="Proteomes" id="UP000235388"/>
    </source>
</evidence>
<name>A0A2N5W712_9BASI</name>
<dbReference type="STRING" id="200324.A0A2N5W712"/>
<gene>
    <name evidence="1" type="ORF">PCANC_00738</name>
</gene>
<comment type="caution">
    <text evidence="1">The sequence shown here is derived from an EMBL/GenBank/DDBJ whole genome shotgun (WGS) entry which is preliminary data.</text>
</comment>
<protein>
    <recommendedName>
        <fullName evidence="3">FBD domain-containing protein</fullName>
    </recommendedName>
</protein>
<organism evidence="1 2">
    <name type="scientific">Puccinia coronata f. sp. avenae</name>
    <dbReference type="NCBI Taxonomy" id="200324"/>
    <lineage>
        <taxon>Eukaryota</taxon>
        <taxon>Fungi</taxon>
        <taxon>Dikarya</taxon>
        <taxon>Basidiomycota</taxon>
        <taxon>Pucciniomycotina</taxon>
        <taxon>Pucciniomycetes</taxon>
        <taxon>Pucciniales</taxon>
        <taxon>Pucciniaceae</taxon>
        <taxon>Puccinia</taxon>
    </lineage>
</organism>
<evidence type="ECO:0008006" key="3">
    <source>
        <dbReference type="Google" id="ProtNLM"/>
    </source>
</evidence>
<dbReference type="Proteomes" id="UP000235388">
    <property type="component" value="Unassembled WGS sequence"/>
</dbReference>
<dbReference type="EMBL" id="PGCJ01000006">
    <property type="protein sequence ID" value="PLW58039.1"/>
    <property type="molecule type" value="Genomic_DNA"/>
</dbReference>
<dbReference type="AlphaFoldDB" id="A0A2N5W712"/>
<sequence length="224" mass="24986">MLEPISQLSHLTHVTLQNYLLKKQENSDIESCGWFDEEFVVKIIKNMRHLVSIRLDRVDSPDGSYDDDDESEGSIPPLNVSLLAVHLASLQSLKFLNLTTIDGFGSCWSQIKWRGALEGFTLRKTISTLQAIHAFCSMFSDSLVFISLYRNTVRISVKEIASLINRKTSPWLQLKSVLVHVEKDSFDCDEKNEFVGGCDSDETGTASSYTASTAASVDNLPSES</sequence>
<accession>A0A2N5W712</accession>
<evidence type="ECO:0000313" key="1">
    <source>
        <dbReference type="EMBL" id="PLW58039.1"/>
    </source>
</evidence>
<reference evidence="1 2" key="1">
    <citation type="submission" date="2017-11" db="EMBL/GenBank/DDBJ databases">
        <title>De novo assembly and phasing of dikaryotic genomes from two isolates of Puccinia coronata f. sp. avenae, the causal agent of oat crown rust.</title>
        <authorList>
            <person name="Miller M.E."/>
            <person name="Zhang Y."/>
            <person name="Omidvar V."/>
            <person name="Sperschneider J."/>
            <person name="Schwessinger B."/>
            <person name="Raley C."/>
            <person name="Palmer J.M."/>
            <person name="Garnica D."/>
            <person name="Upadhyaya N."/>
            <person name="Rathjen J."/>
            <person name="Taylor J.M."/>
            <person name="Park R.F."/>
            <person name="Dodds P.N."/>
            <person name="Hirsch C.D."/>
            <person name="Kianian S.F."/>
            <person name="Figueroa M."/>
        </authorList>
    </citation>
    <scope>NUCLEOTIDE SEQUENCE [LARGE SCALE GENOMIC DNA]</scope>
    <source>
        <strain evidence="1">12NC29</strain>
    </source>
</reference>
<keyword evidence="2" id="KW-1185">Reference proteome</keyword>
<proteinExistence type="predicted"/>